<sequence length="301" mass="33249">MAKPQTNPEQDQDLLTPDSSFYGSDTEKARLEELADSYDPGIYWTETHPRVLSVLQWRARRAAHEEDGVKDEDGDDVLADATDVAVKVELEVPMGADVMGGESVSLSRAAGPWVYVLSPGVASEEGDVARLVRSGTKVLRRFTEQKVELEREHDASGAKTKIGLARKLTPLRLGAEREILGRAREAGVVRGKWMVFLGEDEVDEAWGSVVRETLDGRLGVAAKVGTQGKERLLAVYTRDFGDVDDVRRVVGRLVEMGLVDRKGKPVYYKCDAYTYLEILGGNSYGIKASMFSSRDVLERKV</sequence>
<accession>A0A5N6U5T4</accession>
<dbReference type="Pfam" id="PF08939">
    <property type="entry name" value="Bles03"/>
    <property type="match status" value="1"/>
</dbReference>
<evidence type="ECO:0000256" key="2">
    <source>
        <dbReference type="SAM" id="MobiDB-lite"/>
    </source>
</evidence>
<dbReference type="PANTHER" id="PTHR31977:SF1">
    <property type="entry name" value="UPF0696 PROTEIN C11ORF68"/>
    <property type="match status" value="1"/>
</dbReference>
<dbReference type="PANTHER" id="PTHR31977">
    <property type="entry name" value="UPF0696 PROTEIN C11ORF68"/>
    <property type="match status" value="1"/>
</dbReference>
<dbReference type="InterPro" id="IPR023398">
    <property type="entry name" value="TIF_eIF4e-like"/>
</dbReference>
<dbReference type="InterPro" id="IPR015034">
    <property type="entry name" value="Bles03"/>
</dbReference>
<evidence type="ECO:0000313" key="4">
    <source>
        <dbReference type="Proteomes" id="UP000325780"/>
    </source>
</evidence>
<evidence type="ECO:0000313" key="3">
    <source>
        <dbReference type="EMBL" id="KAE8154005.1"/>
    </source>
</evidence>
<dbReference type="Gene3D" id="3.30.760.10">
    <property type="entry name" value="RNA Cap, Translation Initiation Factor Eif4e"/>
    <property type="match status" value="1"/>
</dbReference>
<dbReference type="AlphaFoldDB" id="A0A5N6U5T4"/>
<dbReference type="SUPFAM" id="SSF55418">
    <property type="entry name" value="eIF4e-like"/>
    <property type="match status" value="1"/>
</dbReference>
<organism evidence="3 4">
    <name type="scientific">Aspergillus avenaceus</name>
    <dbReference type="NCBI Taxonomy" id="36643"/>
    <lineage>
        <taxon>Eukaryota</taxon>
        <taxon>Fungi</taxon>
        <taxon>Dikarya</taxon>
        <taxon>Ascomycota</taxon>
        <taxon>Pezizomycotina</taxon>
        <taxon>Eurotiomycetes</taxon>
        <taxon>Eurotiomycetidae</taxon>
        <taxon>Eurotiales</taxon>
        <taxon>Aspergillaceae</taxon>
        <taxon>Aspergillus</taxon>
        <taxon>Aspergillus subgen. Circumdati</taxon>
    </lineage>
</organism>
<name>A0A5N6U5T4_ASPAV</name>
<proteinExistence type="inferred from homology"/>
<gene>
    <name evidence="3" type="ORF">BDV25DRAFT_136374</name>
</gene>
<reference evidence="3 4" key="1">
    <citation type="submission" date="2019-04" db="EMBL/GenBank/DDBJ databases">
        <title>Friends and foes A comparative genomics study of 23 Aspergillus species from section Flavi.</title>
        <authorList>
            <consortium name="DOE Joint Genome Institute"/>
            <person name="Kjaerbolling I."/>
            <person name="Vesth T."/>
            <person name="Frisvad J.C."/>
            <person name="Nybo J.L."/>
            <person name="Theobald S."/>
            <person name="Kildgaard S."/>
            <person name="Isbrandt T."/>
            <person name="Kuo A."/>
            <person name="Sato A."/>
            <person name="Lyhne E.K."/>
            <person name="Kogle M.E."/>
            <person name="Wiebenga A."/>
            <person name="Kun R.S."/>
            <person name="Lubbers R.J."/>
            <person name="Makela M.R."/>
            <person name="Barry K."/>
            <person name="Chovatia M."/>
            <person name="Clum A."/>
            <person name="Daum C."/>
            <person name="Haridas S."/>
            <person name="He G."/>
            <person name="LaButti K."/>
            <person name="Lipzen A."/>
            <person name="Mondo S."/>
            <person name="Riley R."/>
            <person name="Salamov A."/>
            <person name="Simmons B.A."/>
            <person name="Magnuson J.K."/>
            <person name="Henrissat B."/>
            <person name="Mortensen U.H."/>
            <person name="Larsen T.O."/>
            <person name="Devries R.P."/>
            <person name="Grigoriev I.V."/>
            <person name="Machida M."/>
            <person name="Baker S.E."/>
            <person name="Andersen M.R."/>
        </authorList>
    </citation>
    <scope>NUCLEOTIDE SEQUENCE [LARGE SCALE GENOMIC DNA]</scope>
    <source>
        <strain evidence="3 4">IBT 18842</strain>
    </source>
</reference>
<comment type="similarity">
    <text evidence="1">Belongs to the UPF0696 family.</text>
</comment>
<keyword evidence="4" id="KW-1185">Reference proteome</keyword>
<dbReference type="EMBL" id="ML742033">
    <property type="protein sequence ID" value="KAE8154005.1"/>
    <property type="molecule type" value="Genomic_DNA"/>
</dbReference>
<evidence type="ECO:0000256" key="1">
    <source>
        <dbReference type="ARBA" id="ARBA00010568"/>
    </source>
</evidence>
<feature type="region of interest" description="Disordered" evidence="2">
    <location>
        <begin position="1"/>
        <end position="23"/>
    </location>
</feature>
<dbReference type="Proteomes" id="UP000325780">
    <property type="component" value="Unassembled WGS sequence"/>
</dbReference>
<dbReference type="OrthoDB" id="10067381at2759"/>
<protein>
    <submittedName>
        <fullName evidence="3">DUF1917-domain-containing protein</fullName>
    </submittedName>
</protein>